<evidence type="ECO:0000313" key="8">
    <source>
        <dbReference type="EMBL" id="TET43341.1"/>
    </source>
</evidence>
<comment type="caution">
    <text evidence="8">The sequence shown here is derived from an EMBL/GenBank/DDBJ whole genome shotgun (WGS) entry which is preliminary data.</text>
</comment>
<evidence type="ECO:0000256" key="6">
    <source>
        <dbReference type="SAM" id="Phobius"/>
    </source>
</evidence>
<feature type="transmembrane region" description="Helical" evidence="6">
    <location>
        <begin position="35"/>
        <end position="55"/>
    </location>
</feature>
<feature type="transmembrane region" description="Helical" evidence="6">
    <location>
        <begin position="128"/>
        <end position="148"/>
    </location>
</feature>
<dbReference type="InterPro" id="IPR004477">
    <property type="entry name" value="ComEC_N"/>
</dbReference>
<dbReference type="GO" id="GO:0005886">
    <property type="term" value="C:plasma membrane"/>
    <property type="evidence" value="ECO:0007669"/>
    <property type="project" value="UniProtKB-SubCell"/>
</dbReference>
<dbReference type="NCBIfam" id="TIGR00360">
    <property type="entry name" value="ComEC_N-term"/>
    <property type="match status" value="1"/>
</dbReference>
<protein>
    <submittedName>
        <fullName evidence="8">ComEC/Rec2 family competence protein</fullName>
    </submittedName>
</protein>
<feature type="transmembrane region" description="Helical" evidence="6">
    <location>
        <begin position="195"/>
        <end position="219"/>
    </location>
</feature>
<gene>
    <name evidence="8" type="ORF">E3J59_06680</name>
</gene>
<dbReference type="InterPro" id="IPR052159">
    <property type="entry name" value="Competence_DNA_uptake"/>
</dbReference>
<dbReference type="AlphaFoldDB" id="A0A523ULY6"/>
<keyword evidence="2" id="KW-1003">Cell membrane</keyword>
<evidence type="ECO:0000256" key="4">
    <source>
        <dbReference type="ARBA" id="ARBA00022989"/>
    </source>
</evidence>
<feature type="non-terminal residue" evidence="8">
    <location>
        <position position="1"/>
    </location>
</feature>
<keyword evidence="5 6" id="KW-0472">Membrane</keyword>
<dbReference type="PANTHER" id="PTHR30619">
    <property type="entry name" value="DNA INTERNALIZATION/COMPETENCE PROTEIN COMEC/REC2"/>
    <property type="match status" value="1"/>
</dbReference>
<dbReference type="Pfam" id="PF03772">
    <property type="entry name" value="Competence"/>
    <property type="match status" value="1"/>
</dbReference>
<feature type="transmembrane region" description="Helical" evidence="6">
    <location>
        <begin position="61"/>
        <end position="80"/>
    </location>
</feature>
<organism evidence="8 9">
    <name type="scientific">Aerophobetes bacterium</name>
    <dbReference type="NCBI Taxonomy" id="2030807"/>
    <lineage>
        <taxon>Bacteria</taxon>
        <taxon>Candidatus Aerophobota</taxon>
    </lineage>
</organism>
<dbReference type="EMBL" id="SOJK01000276">
    <property type="protein sequence ID" value="TET43341.1"/>
    <property type="molecule type" value="Genomic_DNA"/>
</dbReference>
<feature type="transmembrane region" description="Helical" evidence="6">
    <location>
        <begin position="160"/>
        <end position="183"/>
    </location>
</feature>
<reference evidence="8 9" key="1">
    <citation type="submission" date="2019-03" db="EMBL/GenBank/DDBJ databases">
        <title>Metabolic potential of uncultured bacteria and archaea associated with petroleum seepage in deep-sea sediments.</title>
        <authorList>
            <person name="Dong X."/>
            <person name="Hubert C."/>
        </authorList>
    </citation>
    <scope>NUCLEOTIDE SEQUENCE [LARGE SCALE GENOMIC DNA]</scope>
    <source>
        <strain evidence="8">E29_bin78</strain>
    </source>
</reference>
<dbReference type="PANTHER" id="PTHR30619:SF1">
    <property type="entry name" value="RECOMBINATION PROTEIN 2"/>
    <property type="match status" value="1"/>
</dbReference>
<accession>A0A523ULY6</accession>
<feature type="domain" description="ComEC/Rec2-related protein" evidence="7">
    <location>
        <begin position="13"/>
        <end position="275"/>
    </location>
</feature>
<evidence type="ECO:0000259" key="7">
    <source>
        <dbReference type="Pfam" id="PF03772"/>
    </source>
</evidence>
<keyword evidence="3 6" id="KW-0812">Transmembrane</keyword>
<proteinExistence type="predicted"/>
<keyword evidence="4 6" id="KW-1133">Transmembrane helix</keyword>
<comment type="subcellular location">
    <subcellularLocation>
        <location evidence="1">Cell membrane</location>
        <topology evidence="1">Multi-pass membrane protein</topology>
    </subcellularLocation>
</comment>
<evidence type="ECO:0000256" key="5">
    <source>
        <dbReference type="ARBA" id="ARBA00023136"/>
    </source>
</evidence>
<evidence type="ECO:0000256" key="2">
    <source>
        <dbReference type="ARBA" id="ARBA00022475"/>
    </source>
</evidence>
<sequence>TLPDPHAQVAKSILLGDKEKLPPPILEDFRRTGTAHVLVVSGLHVGLILFIFFFVLKTLGLSAKIISVFSLPILLYYALLTGLRAPVLRASFMATVGLTCLLIDRDTPLMVILSLAAFFILILNPLSLFTVSFQLSFVAVGGIIYLTSPLEKRLHFLPRYLAKSLAISLAAQLSLLPLLAFYFHQLPLIGVVVNLILAPLITVILALGFLSLTLGLLFLPAAQLIANTNWLIIKSLLWVVEYLSFSSNSILSRLACPSIGPFPASYLLGYYLGLILISQLPNILPYIRRKARIIGSSKGA</sequence>
<feature type="transmembrane region" description="Helical" evidence="6">
    <location>
        <begin position="231"/>
        <end position="251"/>
    </location>
</feature>
<evidence type="ECO:0000256" key="3">
    <source>
        <dbReference type="ARBA" id="ARBA00022692"/>
    </source>
</evidence>
<evidence type="ECO:0000256" key="1">
    <source>
        <dbReference type="ARBA" id="ARBA00004651"/>
    </source>
</evidence>
<feature type="transmembrane region" description="Helical" evidence="6">
    <location>
        <begin position="92"/>
        <end position="122"/>
    </location>
</feature>
<name>A0A523ULY6_UNCAE</name>
<evidence type="ECO:0000313" key="9">
    <source>
        <dbReference type="Proteomes" id="UP000320679"/>
    </source>
</evidence>
<feature type="transmembrane region" description="Helical" evidence="6">
    <location>
        <begin position="263"/>
        <end position="284"/>
    </location>
</feature>
<dbReference type="Proteomes" id="UP000320679">
    <property type="component" value="Unassembled WGS sequence"/>
</dbReference>